<keyword evidence="7" id="KW-1185">Reference proteome</keyword>
<evidence type="ECO:0000256" key="1">
    <source>
        <dbReference type="ARBA" id="ARBA00009437"/>
    </source>
</evidence>
<dbReference type="InterPro" id="IPR000847">
    <property type="entry name" value="LysR_HTH_N"/>
</dbReference>
<dbReference type="Pfam" id="PF03466">
    <property type="entry name" value="LysR_substrate"/>
    <property type="match status" value="1"/>
</dbReference>
<dbReference type="PANTHER" id="PTHR30126:SF94">
    <property type="entry name" value="LYSR FAMILY TRANSCRIPTIONAL REGULATOR"/>
    <property type="match status" value="1"/>
</dbReference>
<dbReference type="PANTHER" id="PTHR30126">
    <property type="entry name" value="HTH-TYPE TRANSCRIPTIONAL REGULATOR"/>
    <property type="match status" value="1"/>
</dbReference>
<name>A0A845BR70_9NEIS</name>
<dbReference type="SUPFAM" id="SSF46785">
    <property type="entry name" value="Winged helix' DNA-binding domain"/>
    <property type="match status" value="1"/>
</dbReference>
<gene>
    <name evidence="6" type="ORF">GQF02_13050</name>
</gene>
<keyword evidence="2" id="KW-0805">Transcription regulation</keyword>
<evidence type="ECO:0000259" key="5">
    <source>
        <dbReference type="PROSITE" id="PS50931"/>
    </source>
</evidence>
<evidence type="ECO:0000256" key="3">
    <source>
        <dbReference type="ARBA" id="ARBA00023125"/>
    </source>
</evidence>
<organism evidence="6 7">
    <name type="scientific">Craterilacuibacter sinensis</name>
    <dbReference type="NCBI Taxonomy" id="2686017"/>
    <lineage>
        <taxon>Bacteria</taxon>
        <taxon>Pseudomonadati</taxon>
        <taxon>Pseudomonadota</taxon>
        <taxon>Betaproteobacteria</taxon>
        <taxon>Neisseriales</taxon>
        <taxon>Neisseriaceae</taxon>
        <taxon>Craterilacuibacter</taxon>
    </lineage>
</organism>
<dbReference type="InterPro" id="IPR036388">
    <property type="entry name" value="WH-like_DNA-bd_sf"/>
</dbReference>
<dbReference type="InterPro" id="IPR036390">
    <property type="entry name" value="WH_DNA-bd_sf"/>
</dbReference>
<evidence type="ECO:0000256" key="4">
    <source>
        <dbReference type="ARBA" id="ARBA00023163"/>
    </source>
</evidence>
<evidence type="ECO:0000256" key="2">
    <source>
        <dbReference type="ARBA" id="ARBA00023015"/>
    </source>
</evidence>
<sequence>MTTHLTLRQLQAFLAVARLGSLAPAAEEQGLSRAALSQSLQELERQLGCTLFDRSGYRLRLNSAGETLLPMADELLTRARQIEQQFSEPDQLPTRLRLGASDTIGSYLLPQVVAQLLARFPDLQIEVGIHNSQTLLGQLQRYELDLALVEGEVLDSELAVTPWREDELWIVAPSHSTTAMDWPALRQQRWIVREAGSSSRIQFEQLVLPQLGSTPDTLTFNTSEAIVQAVCAGLGCALLSSLAVSKRVEDGALRRVELPQQLSRPMTIVRLKNRYATPRTVQILQWLADPESSPPR</sequence>
<reference evidence="6 7" key="1">
    <citation type="submission" date="2019-12" db="EMBL/GenBank/DDBJ databases">
        <title>Neisseriaceae gen. nov. sp. Genome sequencing and assembly.</title>
        <authorList>
            <person name="Liu Z."/>
            <person name="Li A."/>
        </authorList>
    </citation>
    <scope>NUCLEOTIDE SEQUENCE [LARGE SCALE GENOMIC DNA]</scope>
    <source>
        <strain evidence="6 7">B2N2-7</strain>
    </source>
</reference>
<accession>A0A845BR70</accession>
<dbReference type="GO" id="GO:0000976">
    <property type="term" value="F:transcription cis-regulatory region binding"/>
    <property type="evidence" value="ECO:0007669"/>
    <property type="project" value="TreeGrafter"/>
</dbReference>
<keyword evidence="4" id="KW-0804">Transcription</keyword>
<protein>
    <submittedName>
        <fullName evidence="6">LysR family transcriptional regulator</fullName>
    </submittedName>
</protein>
<dbReference type="GO" id="GO:0003700">
    <property type="term" value="F:DNA-binding transcription factor activity"/>
    <property type="evidence" value="ECO:0007669"/>
    <property type="project" value="InterPro"/>
</dbReference>
<proteinExistence type="inferred from homology"/>
<dbReference type="FunFam" id="1.10.10.10:FF:000001">
    <property type="entry name" value="LysR family transcriptional regulator"/>
    <property type="match status" value="1"/>
</dbReference>
<dbReference type="Proteomes" id="UP000467214">
    <property type="component" value="Unassembled WGS sequence"/>
</dbReference>
<dbReference type="Pfam" id="PF00126">
    <property type="entry name" value="HTH_1"/>
    <property type="match status" value="1"/>
</dbReference>
<dbReference type="SUPFAM" id="SSF53850">
    <property type="entry name" value="Periplasmic binding protein-like II"/>
    <property type="match status" value="1"/>
</dbReference>
<dbReference type="Gene3D" id="3.40.190.290">
    <property type="match status" value="1"/>
</dbReference>
<dbReference type="InterPro" id="IPR005119">
    <property type="entry name" value="LysR_subst-bd"/>
</dbReference>
<evidence type="ECO:0000313" key="6">
    <source>
        <dbReference type="EMBL" id="MXR37900.1"/>
    </source>
</evidence>
<dbReference type="Gene3D" id="1.10.10.10">
    <property type="entry name" value="Winged helix-like DNA-binding domain superfamily/Winged helix DNA-binding domain"/>
    <property type="match status" value="1"/>
</dbReference>
<dbReference type="AlphaFoldDB" id="A0A845BR70"/>
<evidence type="ECO:0000313" key="7">
    <source>
        <dbReference type="Proteomes" id="UP000467214"/>
    </source>
</evidence>
<dbReference type="RefSeq" id="WP_160797737.1">
    <property type="nucleotide sequence ID" value="NZ_WSSB01000013.1"/>
</dbReference>
<comment type="caution">
    <text evidence="6">The sequence shown here is derived from an EMBL/GenBank/DDBJ whole genome shotgun (WGS) entry which is preliminary data.</text>
</comment>
<comment type="similarity">
    <text evidence="1">Belongs to the LysR transcriptional regulatory family.</text>
</comment>
<feature type="domain" description="HTH lysR-type" evidence="5">
    <location>
        <begin position="5"/>
        <end position="62"/>
    </location>
</feature>
<keyword evidence="3" id="KW-0238">DNA-binding</keyword>
<dbReference type="PROSITE" id="PS50931">
    <property type="entry name" value="HTH_LYSR"/>
    <property type="match status" value="1"/>
</dbReference>
<dbReference type="EMBL" id="WSSB01000013">
    <property type="protein sequence ID" value="MXR37900.1"/>
    <property type="molecule type" value="Genomic_DNA"/>
</dbReference>